<evidence type="ECO:0000256" key="13">
    <source>
        <dbReference type="ARBA" id="ARBA00023139"/>
    </source>
</evidence>
<keyword evidence="13" id="KW-0564">Palmitate</keyword>
<evidence type="ECO:0000256" key="8">
    <source>
        <dbReference type="ARBA" id="ARBA00022723"/>
    </source>
</evidence>
<dbReference type="GO" id="GO:0005525">
    <property type="term" value="F:GTP binding"/>
    <property type="evidence" value="ECO:0007669"/>
    <property type="project" value="UniProtKB-KW"/>
</dbReference>
<evidence type="ECO:0000256" key="16">
    <source>
        <dbReference type="ARBA" id="ARBA00023288"/>
    </source>
</evidence>
<dbReference type="Gene3D" id="1.10.400.10">
    <property type="entry name" value="GI Alpha 1, domain 2-like"/>
    <property type="match status" value="1"/>
</dbReference>
<keyword evidence="6" id="KW-0132">Cell division</keyword>
<dbReference type="GO" id="GO:0051301">
    <property type="term" value="P:cell division"/>
    <property type="evidence" value="ECO:0007669"/>
    <property type="project" value="UniProtKB-KW"/>
</dbReference>
<name>A0AAN8EAQ9_CHAGU</name>
<gene>
    <name evidence="23" type="ORF">CgunFtcFv8_014518</name>
</gene>
<keyword evidence="14" id="KW-0206">Cytoskeleton</keyword>
<keyword evidence="24" id="KW-1185">Reference proteome</keyword>
<dbReference type="EMBL" id="JAURVH010001514">
    <property type="protein sequence ID" value="KAK5934095.1"/>
    <property type="molecule type" value="Genomic_DNA"/>
</dbReference>
<keyword evidence="8 22" id="KW-0479">Metal-binding</keyword>
<keyword evidence="4" id="KW-1003">Cell membrane</keyword>
<evidence type="ECO:0000313" key="24">
    <source>
        <dbReference type="Proteomes" id="UP001331515"/>
    </source>
</evidence>
<dbReference type="GO" id="GO:0005737">
    <property type="term" value="C:cytoplasm"/>
    <property type="evidence" value="ECO:0007669"/>
    <property type="project" value="TreeGrafter"/>
</dbReference>
<dbReference type="CDD" id="cd00066">
    <property type="entry name" value="G-alpha"/>
    <property type="match status" value="1"/>
</dbReference>
<dbReference type="Pfam" id="PF00503">
    <property type="entry name" value="G-alpha"/>
    <property type="match status" value="1"/>
</dbReference>
<dbReference type="GO" id="GO:0005813">
    <property type="term" value="C:centrosome"/>
    <property type="evidence" value="ECO:0007669"/>
    <property type="project" value="UniProtKB-SubCell"/>
</dbReference>
<organism evidence="23 24">
    <name type="scientific">Champsocephalus gunnari</name>
    <name type="common">Mackerel icefish</name>
    <dbReference type="NCBI Taxonomy" id="52237"/>
    <lineage>
        <taxon>Eukaryota</taxon>
        <taxon>Metazoa</taxon>
        <taxon>Chordata</taxon>
        <taxon>Craniata</taxon>
        <taxon>Vertebrata</taxon>
        <taxon>Euteleostomi</taxon>
        <taxon>Actinopterygii</taxon>
        <taxon>Neopterygii</taxon>
        <taxon>Teleostei</taxon>
        <taxon>Neoteleostei</taxon>
        <taxon>Acanthomorphata</taxon>
        <taxon>Eupercaria</taxon>
        <taxon>Perciformes</taxon>
        <taxon>Notothenioidei</taxon>
        <taxon>Channichthyidae</taxon>
        <taxon>Champsocephalus</taxon>
    </lineage>
</organism>
<feature type="binding site" evidence="21">
    <location>
        <begin position="342"/>
        <end position="345"/>
    </location>
    <ligand>
        <name>GTP</name>
        <dbReference type="ChEBI" id="CHEBI:37565"/>
    </ligand>
</feature>
<dbReference type="Proteomes" id="UP001331515">
    <property type="component" value="Unassembled WGS sequence"/>
</dbReference>
<evidence type="ECO:0000256" key="20">
    <source>
        <dbReference type="ARBA" id="ARBA00042569"/>
    </source>
</evidence>
<evidence type="ECO:0000256" key="9">
    <source>
        <dbReference type="ARBA" id="ARBA00022741"/>
    </source>
</evidence>
<reference evidence="23 24" key="1">
    <citation type="journal article" date="2023" name="Mol. Biol. Evol.">
        <title>Genomics of Secondarily Temperate Adaptation in the Only Non-Antarctic Icefish.</title>
        <authorList>
            <person name="Rivera-Colon A.G."/>
            <person name="Rayamajhi N."/>
            <person name="Minhas B.F."/>
            <person name="Madrigal G."/>
            <person name="Bilyk K.T."/>
            <person name="Yoon V."/>
            <person name="Hune M."/>
            <person name="Gregory S."/>
            <person name="Cheng C.H.C."/>
            <person name="Catchen J.M."/>
        </authorList>
    </citation>
    <scope>NUCLEOTIDE SEQUENCE [LARGE SCALE GENOMIC DNA]</scope>
    <source>
        <tissue evidence="23">White muscle</tissue>
    </source>
</reference>
<evidence type="ECO:0000256" key="15">
    <source>
        <dbReference type="ARBA" id="ARBA00023224"/>
    </source>
</evidence>
<evidence type="ECO:0000256" key="22">
    <source>
        <dbReference type="PIRSR" id="PIRSR601019-2"/>
    </source>
</evidence>
<comment type="caution">
    <text evidence="23">The sequence shown here is derived from an EMBL/GenBank/DDBJ whole genome shotgun (WGS) entry which is preliminary data.</text>
</comment>
<feature type="binding site" evidence="21">
    <location>
        <begin position="115"/>
        <end position="120"/>
    </location>
    <ligand>
        <name>GTP</name>
        <dbReference type="ChEBI" id="CHEBI:37565"/>
    </ligand>
</feature>
<dbReference type="PRINTS" id="PR00441">
    <property type="entry name" value="GPROTEINAI"/>
</dbReference>
<feature type="binding site" evidence="21">
    <location>
        <position position="399"/>
    </location>
    <ligand>
        <name>GTP</name>
        <dbReference type="ChEBI" id="CHEBI:37565"/>
    </ligand>
</feature>
<evidence type="ECO:0000256" key="1">
    <source>
        <dbReference type="ARBA" id="ARBA00004236"/>
    </source>
</evidence>
<sequence>MGHEYITYLRITTKGTAAFVLPTRPTRQLRPCAAPVQQAQASQSVNGGRTEGCERFDMDLAWFGRCAPAFGAMGCTVSAEDKAAAERSKMIDKNLREDGEKAAREVKLLLLGAGESGKSTIVKQMKIIHEDGYSEDECKQYRAVVYSNTIQSIMAIVKAMACLKIDYSSNGRVDDAQQLYSLSAAAEEQGIFPEDLSNVMRRLWGDSGIQSCFKRSREYQLNDSAAYYLNDLERIAKADYIPTQQDVLRTRVKTTGIVETHFTFKELHFKMFDVGGQRSERKKWIHCFEGVTAIIFCVALSAYDLVLAEDEEMNRMHESMKLFDSICNNKWFTETSIILFLNKKDLFEEKIPRSPLNICFPEYTGANKFDEAASYIQTKFEDLNKKRDTKEIYTHFTCATDTKNTVVFSKGECLTHTA</sequence>
<feature type="binding site" evidence="22">
    <location>
        <position position="119"/>
    </location>
    <ligand>
        <name>Mg(2+)</name>
        <dbReference type="ChEBI" id="CHEBI:18420"/>
    </ligand>
</feature>
<evidence type="ECO:0000256" key="18">
    <source>
        <dbReference type="ARBA" id="ARBA00037181"/>
    </source>
</evidence>
<evidence type="ECO:0000256" key="6">
    <source>
        <dbReference type="ARBA" id="ARBA00022618"/>
    </source>
</evidence>
<dbReference type="PRINTS" id="PR00318">
    <property type="entry name" value="GPROTEINA"/>
</dbReference>
<comment type="function">
    <text evidence="18">Guanine nucleotide-binding proteins (G proteins) are involved as modulators or transducers in various transmembrane signaling systems. The G(i) proteins are involved in hormonal regulation of adenylate cyclase: they inhibit the cyclase in response to beta-adrenergic stimuli. May play a role in cell division.</text>
</comment>
<evidence type="ECO:0000313" key="23">
    <source>
        <dbReference type="EMBL" id="KAK5934095.1"/>
    </source>
</evidence>
<dbReference type="GO" id="GO:0007193">
    <property type="term" value="P:adenylate cyclase-inhibiting G protein-coupled receptor signaling pathway"/>
    <property type="evidence" value="ECO:0007669"/>
    <property type="project" value="TreeGrafter"/>
</dbReference>
<dbReference type="FunFam" id="3.40.50.300:FF:003559">
    <property type="entry name" value="Guanine nucleotide-binding protein G(i) subunit alpha-1"/>
    <property type="match status" value="1"/>
</dbReference>
<keyword evidence="15" id="KW-0807">Transducer</keyword>
<feature type="binding site" evidence="22">
    <location>
        <position position="254"/>
    </location>
    <ligand>
        <name>Mg(2+)</name>
        <dbReference type="ChEBI" id="CHEBI:18420"/>
    </ligand>
</feature>
<dbReference type="AlphaFoldDB" id="A0AAN8EAQ9"/>
<keyword evidence="12" id="KW-0472">Membrane</keyword>
<protein>
    <recommendedName>
        <fullName evidence="19">Guanine nucleotide-binding protein G(i) subunit alpha-2</fullName>
    </recommendedName>
    <alternativeName>
        <fullName evidence="20">Adenylate cyclase-inhibiting G alpha protein</fullName>
    </alternativeName>
</protein>
<evidence type="ECO:0000256" key="21">
    <source>
        <dbReference type="PIRSR" id="PIRSR601019-1"/>
    </source>
</evidence>
<evidence type="ECO:0000256" key="3">
    <source>
        <dbReference type="ARBA" id="ARBA00006628"/>
    </source>
</evidence>
<dbReference type="GO" id="GO:0001664">
    <property type="term" value="F:G protein-coupled receptor binding"/>
    <property type="evidence" value="ECO:0007669"/>
    <property type="project" value="TreeGrafter"/>
</dbReference>
<keyword evidence="9 21" id="KW-0547">Nucleotide-binding</keyword>
<keyword evidence="16" id="KW-0449">Lipoprotein</keyword>
<evidence type="ECO:0000256" key="5">
    <source>
        <dbReference type="ARBA" id="ARBA00022490"/>
    </source>
</evidence>
<evidence type="ECO:0000256" key="19">
    <source>
        <dbReference type="ARBA" id="ARBA00039891"/>
    </source>
</evidence>
<evidence type="ECO:0000256" key="10">
    <source>
        <dbReference type="ARBA" id="ARBA00022842"/>
    </source>
</evidence>
<dbReference type="PANTHER" id="PTHR10218">
    <property type="entry name" value="GTP-BINDING PROTEIN ALPHA SUBUNIT"/>
    <property type="match status" value="1"/>
</dbReference>
<dbReference type="GO" id="GO:0007214">
    <property type="term" value="P:gamma-aminobutyric acid signaling pathway"/>
    <property type="evidence" value="ECO:0007669"/>
    <property type="project" value="TreeGrafter"/>
</dbReference>
<feature type="binding site" evidence="21">
    <location>
        <begin position="248"/>
        <end position="254"/>
    </location>
    <ligand>
        <name>GTP</name>
        <dbReference type="ChEBI" id="CHEBI:37565"/>
    </ligand>
</feature>
<keyword evidence="17" id="KW-0131">Cell cycle</keyword>
<proteinExistence type="inferred from homology"/>
<feature type="binding site" evidence="21">
    <location>
        <begin position="273"/>
        <end position="277"/>
    </location>
    <ligand>
        <name>GTP</name>
        <dbReference type="ChEBI" id="CHEBI:37565"/>
    </ligand>
</feature>
<dbReference type="Gene3D" id="3.40.50.300">
    <property type="entry name" value="P-loop containing nucleotide triphosphate hydrolases"/>
    <property type="match status" value="1"/>
</dbReference>
<dbReference type="InterPro" id="IPR011025">
    <property type="entry name" value="GproteinA_insert"/>
</dbReference>
<dbReference type="FunFam" id="3.40.50.300:FF:002487">
    <property type="entry name" value="Guanine nucleotide-binding protein G(i) subunit alpha-1"/>
    <property type="match status" value="1"/>
</dbReference>
<dbReference type="PANTHER" id="PTHR10218:SF73">
    <property type="entry name" value="GUANINE NUCLEOTIDE-BINDING PROTEIN G(I) SUBUNIT ALPHA-2"/>
    <property type="match status" value="1"/>
</dbReference>
<dbReference type="SMART" id="SM00275">
    <property type="entry name" value="G_alpha"/>
    <property type="match status" value="1"/>
</dbReference>
<dbReference type="GO" id="GO:0005834">
    <property type="term" value="C:heterotrimeric G-protein complex"/>
    <property type="evidence" value="ECO:0007669"/>
    <property type="project" value="TreeGrafter"/>
</dbReference>
<evidence type="ECO:0000256" key="7">
    <source>
        <dbReference type="ARBA" id="ARBA00022707"/>
    </source>
</evidence>
<feature type="binding site" evidence="21">
    <location>
        <begin position="223"/>
        <end position="224"/>
    </location>
    <ligand>
        <name>GTP</name>
        <dbReference type="ChEBI" id="CHEBI:37565"/>
    </ligand>
</feature>
<dbReference type="FunFam" id="1.10.400.10:FF:000001">
    <property type="entry name" value="Guanine nucleotide-binding protein G(I) subunit alpha"/>
    <property type="match status" value="1"/>
</dbReference>
<dbReference type="InterPro" id="IPR001408">
    <property type="entry name" value="Gprotein_alpha_I"/>
</dbReference>
<evidence type="ECO:0000256" key="17">
    <source>
        <dbReference type="ARBA" id="ARBA00023306"/>
    </source>
</evidence>
<keyword evidence="5" id="KW-0963">Cytoplasm</keyword>
<dbReference type="SUPFAM" id="SSF47895">
    <property type="entry name" value="Transducin (alpha subunit), insertion domain"/>
    <property type="match status" value="1"/>
</dbReference>
<dbReference type="GO" id="GO:0046872">
    <property type="term" value="F:metal ion binding"/>
    <property type="evidence" value="ECO:0007669"/>
    <property type="project" value="UniProtKB-KW"/>
</dbReference>
<comment type="subcellular location">
    <subcellularLocation>
        <location evidence="1">Cell membrane</location>
    </subcellularLocation>
    <subcellularLocation>
        <location evidence="2">Cytoplasm</location>
        <location evidence="2">Cytoskeleton</location>
        <location evidence="2">Microtubule organizing center</location>
        <location evidence="2">Centrosome</location>
    </subcellularLocation>
</comment>
<keyword evidence="10 22" id="KW-0460">Magnesium</keyword>
<dbReference type="GO" id="GO:0003924">
    <property type="term" value="F:GTPase activity"/>
    <property type="evidence" value="ECO:0007669"/>
    <property type="project" value="InterPro"/>
</dbReference>
<dbReference type="GO" id="GO:0031683">
    <property type="term" value="F:G-protein beta/gamma-subunit complex binding"/>
    <property type="evidence" value="ECO:0007669"/>
    <property type="project" value="InterPro"/>
</dbReference>
<dbReference type="InterPro" id="IPR027417">
    <property type="entry name" value="P-loop_NTPase"/>
</dbReference>
<evidence type="ECO:0000256" key="14">
    <source>
        <dbReference type="ARBA" id="ARBA00023212"/>
    </source>
</evidence>
<dbReference type="PROSITE" id="PS51882">
    <property type="entry name" value="G_ALPHA"/>
    <property type="match status" value="1"/>
</dbReference>
<keyword evidence="7" id="KW-0519">Myristate</keyword>
<dbReference type="InterPro" id="IPR001019">
    <property type="entry name" value="Gprotein_alpha_su"/>
</dbReference>
<accession>A0AAN8EAQ9</accession>
<comment type="similarity">
    <text evidence="3">Belongs to the G-alpha family. G(i/o/t/z) subfamily.</text>
</comment>
<evidence type="ECO:0000256" key="11">
    <source>
        <dbReference type="ARBA" id="ARBA00023134"/>
    </source>
</evidence>
<dbReference type="SUPFAM" id="SSF52540">
    <property type="entry name" value="P-loop containing nucleoside triphosphate hydrolases"/>
    <property type="match status" value="1"/>
</dbReference>
<keyword evidence="11 21" id="KW-0342">GTP-binding</keyword>
<evidence type="ECO:0000256" key="12">
    <source>
        <dbReference type="ARBA" id="ARBA00023136"/>
    </source>
</evidence>
<evidence type="ECO:0000256" key="2">
    <source>
        <dbReference type="ARBA" id="ARBA00004300"/>
    </source>
</evidence>
<dbReference type="GO" id="GO:0001973">
    <property type="term" value="P:G protein-coupled adenosine receptor signaling pathway"/>
    <property type="evidence" value="ECO:0007669"/>
    <property type="project" value="TreeGrafter"/>
</dbReference>
<evidence type="ECO:0000256" key="4">
    <source>
        <dbReference type="ARBA" id="ARBA00022475"/>
    </source>
</evidence>